<name>A0A1N7LNM2_9RHOB</name>
<evidence type="ECO:0008006" key="3">
    <source>
        <dbReference type="Google" id="ProtNLM"/>
    </source>
</evidence>
<proteinExistence type="predicted"/>
<organism evidence="1 2">
    <name type="scientific">Gemmobacter megaterium</name>
    <dbReference type="NCBI Taxonomy" id="1086013"/>
    <lineage>
        <taxon>Bacteria</taxon>
        <taxon>Pseudomonadati</taxon>
        <taxon>Pseudomonadota</taxon>
        <taxon>Alphaproteobacteria</taxon>
        <taxon>Rhodobacterales</taxon>
        <taxon>Paracoccaceae</taxon>
        <taxon>Gemmobacter</taxon>
    </lineage>
</organism>
<gene>
    <name evidence="1" type="ORF">SAMN05421774_10257</name>
</gene>
<evidence type="ECO:0000313" key="2">
    <source>
        <dbReference type="Proteomes" id="UP000186141"/>
    </source>
</evidence>
<protein>
    <recommendedName>
        <fullName evidence="3">Tautomerase enzyme</fullName>
    </recommendedName>
</protein>
<dbReference type="OrthoDB" id="7774694at2"/>
<dbReference type="STRING" id="1086013.SAMN05421774_10257"/>
<dbReference type="RefSeq" id="WP_076529287.1">
    <property type="nucleotide sequence ID" value="NZ_BMEH01000002.1"/>
</dbReference>
<sequence length="110" mass="11807">MPNVKFFVDDTHCPAAREALRAALPSLRDMLSDRLGIPQAACQLAVIPVAGMADQPPVNAELMLLPGNARTPEVLRAVGAELRAMVQEAAGLHTAVRFLTMDPVTYIAMK</sequence>
<dbReference type="EMBL" id="FTOT01000002">
    <property type="protein sequence ID" value="SIS75455.1"/>
    <property type="molecule type" value="Genomic_DNA"/>
</dbReference>
<keyword evidence="2" id="KW-1185">Reference proteome</keyword>
<evidence type="ECO:0000313" key="1">
    <source>
        <dbReference type="EMBL" id="SIS75455.1"/>
    </source>
</evidence>
<dbReference type="AlphaFoldDB" id="A0A1N7LNM2"/>
<reference evidence="1 2" key="1">
    <citation type="submission" date="2017-01" db="EMBL/GenBank/DDBJ databases">
        <authorList>
            <person name="Mah S.A."/>
            <person name="Swanson W.J."/>
            <person name="Moy G.W."/>
            <person name="Vacquier V.D."/>
        </authorList>
    </citation>
    <scope>NUCLEOTIDE SEQUENCE [LARGE SCALE GENOMIC DNA]</scope>
    <source>
        <strain evidence="1 2">DSM 26375</strain>
    </source>
</reference>
<accession>A0A1N7LNM2</accession>
<dbReference type="Proteomes" id="UP000186141">
    <property type="component" value="Unassembled WGS sequence"/>
</dbReference>